<dbReference type="InterPro" id="IPR036866">
    <property type="entry name" value="RibonucZ/Hydroxyglut_hydro"/>
</dbReference>
<reference evidence="1 2" key="1">
    <citation type="submission" date="2019-05" db="EMBL/GenBank/DDBJ databases">
        <title>Colwellia ponticola sp. nov., isolated from seawater.</title>
        <authorList>
            <person name="Yoon J.-H."/>
        </authorList>
    </citation>
    <scope>NUCLEOTIDE SEQUENCE [LARGE SCALE GENOMIC DNA]</scope>
    <source>
        <strain evidence="1 2">OISW-25</strain>
    </source>
</reference>
<protein>
    <submittedName>
        <fullName evidence="1">MBL fold metallo-hydrolase</fullName>
    </submittedName>
</protein>
<dbReference type="Proteomes" id="UP000307702">
    <property type="component" value="Unassembled WGS sequence"/>
</dbReference>
<feature type="non-terminal residue" evidence="1">
    <location>
        <position position="1"/>
    </location>
</feature>
<dbReference type="AlphaFoldDB" id="A0A8H2JKA7"/>
<accession>A0A8H2JKA7</accession>
<gene>
    <name evidence="1" type="ORF">FCS21_16570</name>
</gene>
<proteinExistence type="predicted"/>
<dbReference type="InterPro" id="IPR052533">
    <property type="entry name" value="WalJ/YycJ-like"/>
</dbReference>
<evidence type="ECO:0000313" key="1">
    <source>
        <dbReference type="EMBL" id="TMM34425.1"/>
    </source>
</evidence>
<feature type="non-terminal residue" evidence="1">
    <location>
        <position position="138"/>
    </location>
</feature>
<keyword evidence="1" id="KW-0378">Hydrolase</keyword>
<evidence type="ECO:0000313" key="2">
    <source>
        <dbReference type="Proteomes" id="UP000307702"/>
    </source>
</evidence>
<dbReference type="EMBL" id="SZVP01000204">
    <property type="protein sequence ID" value="TMM34425.1"/>
    <property type="molecule type" value="Genomic_DNA"/>
</dbReference>
<organism evidence="1 2">
    <name type="scientific">Colwellia ponticola</name>
    <dbReference type="NCBI Taxonomy" id="2304625"/>
    <lineage>
        <taxon>Bacteria</taxon>
        <taxon>Pseudomonadati</taxon>
        <taxon>Pseudomonadota</taxon>
        <taxon>Gammaproteobacteria</taxon>
        <taxon>Alteromonadales</taxon>
        <taxon>Colwelliaceae</taxon>
        <taxon>Colwellia</taxon>
    </lineage>
</organism>
<comment type="caution">
    <text evidence="1">The sequence shown here is derived from an EMBL/GenBank/DDBJ whole genome shotgun (WGS) entry which is preliminary data.</text>
</comment>
<keyword evidence="2" id="KW-1185">Reference proteome</keyword>
<sequence length="138" mass="15875">KVRTFGDIDIESFGVSHDAAAPQFYRFHKENRSFVMLTDTGYCSDYMRGVIENADGYLMESNHDLEMLRMGPYPWNLKQRILGDRGHLSNEDGALVMTDVIGNRTKRIYLGHLSKENNMKELAHLTMENVLKEKDFGV</sequence>
<name>A0A8H2JKA7_9GAMM</name>
<dbReference type="OrthoDB" id="9803916at2"/>
<dbReference type="PANTHER" id="PTHR47619">
    <property type="entry name" value="METALLO-HYDROLASE YYCJ-RELATED"/>
    <property type="match status" value="1"/>
</dbReference>
<dbReference type="GO" id="GO:0016787">
    <property type="term" value="F:hydrolase activity"/>
    <property type="evidence" value="ECO:0007669"/>
    <property type="project" value="UniProtKB-KW"/>
</dbReference>
<dbReference type="SUPFAM" id="SSF56281">
    <property type="entry name" value="Metallo-hydrolase/oxidoreductase"/>
    <property type="match status" value="1"/>
</dbReference>
<dbReference type="PANTHER" id="PTHR47619:SF1">
    <property type="entry name" value="EXODEOXYRIBONUCLEASE WALJ"/>
    <property type="match status" value="1"/>
</dbReference>
<dbReference type="Gene3D" id="3.60.15.10">
    <property type="entry name" value="Ribonuclease Z/Hydroxyacylglutathione hydrolase-like"/>
    <property type="match status" value="1"/>
</dbReference>